<dbReference type="SUPFAM" id="SSF55811">
    <property type="entry name" value="Nudix"/>
    <property type="match status" value="1"/>
</dbReference>
<accession>A0A1F4ZVJ4</accession>
<evidence type="ECO:0000313" key="5">
    <source>
        <dbReference type="EMBL" id="OGD09866.1"/>
    </source>
</evidence>
<reference evidence="5 6" key="1">
    <citation type="journal article" date="2016" name="Nat. Commun.">
        <title>Thousands of microbial genomes shed light on interconnected biogeochemical processes in an aquifer system.</title>
        <authorList>
            <person name="Anantharaman K."/>
            <person name="Brown C.T."/>
            <person name="Hug L.A."/>
            <person name="Sharon I."/>
            <person name="Castelle C.J."/>
            <person name="Probst A.J."/>
            <person name="Thomas B.C."/>
            <person name="Singh A."/>
            <person name="Wilkins M.J."/>
            <person name="Karaoz U."/>
            <person name="Brodie E.L."/>
            <person name="Williams K.H."/>
            <person name="Hubbard S.S."/>
            <person name="Banfield J.F."/>
        </authorList>
    </citation>
    <scope>NUCLEOTIDE SEQUENCE [LARGE SCALE GENOMIC DNA]</scope>
</reference>
<dbReference type="PROSITE" id="PS51462">
    <property type="entry name" value="NUDIX"/>
    <property type="match status" value="1"/>
</dbReference>
<dbReference type="CDD" id="cd18876">
    <property type="entry name" value="NUDIX_Hydrolase"/>
    <property type="match status" value="1"/>
</dbReference>
<dbReference type="InterPro" id="IPR020476">
    <property type="entry name" value="Nudix_hydrolase"/>
</dbReference>
<evidence type="ECO:0000256" key="2">
    <source>
        <dbReference type="ARBA" id="ARBA00022801"/>
    </source>
</evidence>
<dbReference type="PANTHER" id="PTHR43046:SF14">
    <property type="entry name" value="MUTT_NUDIX FAMILY PROTEIN"/>
    <property type="match status" value="1"/>
</dbReference>
<dbReference type="InterPro" id="IPR000086">
    <property type="entry name" value="NUDIX_hydrolase_dom"/>
</dbReference>
<feature type="domain" description="Nudix hydrolase" evidence="4">
    <location>
        <begin position="15"/>
        <end position="147"/>
    </location>
</feature>
<organism evidence="5 6">
    <name type="scientific">Candidatus Amesbacteria bacterium RIFOXYB1_FULL_44_23</name>
    <dbReference type="NCBI Taxonomy" id="1797263"/>
    <lineage>
        <taxon>Bacteria</taxon>
        <taxon>Candidatus Amesiibacteriota</taxon>
    </lineage>
</organism>
<dbReference type="Pfam" id="PF00293">
    <property type="entry name" value="NUDIX"/>
    <property type="match status" value="1"/>
</dbReference>
<sequence length="160" mass="18885">MNWVPWEEYQKGLPKKRMGSGALFWDKRGHFLLLKQSYRNYWTIPGGVVDENESPRQAVVREIKEELNLDVKVKQLLAVSYNTAKGDVNENLQWIFYGGVLTEKEKKKIKIDGEEIIDFRFVPVEEVDELTQRDLAIRLRMYRKALKSGMACYLEDWKLK</sequence>
<name>A0A1F4ZVJ4_9BACT</name>
<gene>
    <name evidence="5" type="ORF">A2397_04785</name>
</gene>
<comment type="similarity">
    <text evidence="3">Belongs to the Nudix hydrolase family.</text>
</comment>
<evidence type="ECO:0000256" key="1">
    <source>
        <dbReference type="ARBA" id="ARBA00001946"/>
    </source>
</evidence>
<dbReference type="EMBL" id="MEXR01000020">
    <property type="protein sequence ID" value="OGD09866.1"/>
    <property type="molecule type" value="Genomic_DNA"/>
</dbReference>
<dbReference type="InterPro" id="IPR020084">
    <property type="entry name" value="NUDIX_hydrolase_CS"/>
</dbReference>
<dbReference type="STRING" id="1797263.A2397_04785"/>
<dbReference type="AlphaFoldDB" id="A0A1F4ZVJ4"/>
<dbReference type="Proteomes" id="UP000176424">
    <property type="component" value="Unassembled WGS sequence"/>
</dbReference>
<comment type="cofactor">
    <cofactor evidence="1">
        <name>Mg(2+)</name>
        <dbReference type="ChEBI" id="CHEBI:18420"/>
    </cofactor>
</comment>
<proteinExistence type="inferred from homology"/>
<comment type="caution">
    <text evidence="5">The sequence shown here is derived from an EMBL/GenBank/DDBJ whole genome shotgun (WGS) entry which is preliminary data.</text>
</comment>
<evidence type="ECO:0000259" key="4">
    <source>
        <dbReference type="PROSITE" id="PS51462"/>
    </source>
</evidence>
<dbReference type="PRINTS" id="PR00502">
    <property type="entry name" value="NUDIXFAMILY"/>
</dbReference>
<keyword evidence="2 3" id="KW-0378">Hydrolase</keyword>
<dbReference type="InterPro" id="IPR015797">
    <property type="entry name" value="NUDIX_hydrolase-like_dom_sf"/>
</dbReference>
<evidence type="ECO:0000313" key="6">
    <source>
        <dbReference type="Proteomes" id="UP000176424"/>
    </source>
</evidence>
<protein>
    <recommendedName>
        <fullName evidence="4">Nudix hydrolase domain-containing protein</fullName>
    </recommendedName>
</protein>
<evidence type="ECO:0000256" key="3">
    <source>
        <dbReference type="RuleBase" id="RU003476"/>
    </source>
</evidence>
<dbReference type="PANTHER" id="PTHR43046">
    <property type="entry name" value="GDP-MANNOSE MANNOSYL HYDROLASE"/>
    <property type="match status" value="1"/>
</dbReference>
<dbReference type="Gene3D" id="3.90.79.10">
    <property type="entry name" value="Nucleoside Triphosphate Pyrophosphohydrolase"/>
    <property type="match status" value="1"/>
</dbReference>
<dbReference type="GO" id="GO:0016787">
    <property type="term" value="F:hydrolase activity"/>
    <property type="evidence" value="ECO:0007669"/>
    <property type="project" value="UniProtKB-KW"/>
</dbReference>
<dbReference type="PROSITE" id="PS00893">
    <property type="entry name" value="NUDIX_BOX"/>
    <property type="match status" value="1"/>
</dbReference>